<sequence length="98" mass="11713">MNKEGMKSVLLNISSTKATSLTQYHMYMAYIMANIRKILDFYGYETTEGRFRCYQGVQRTREEMVNISINGGKKYNKDRRKNTRKNCRRKKKKKEKRG</sequence>
<dbReference type="Proteomes" id="UP000242381">
    <property type="component" value="Unassembled WGS sequence"/>
</dbReference>
<gene>
    <name evidence="2" type="ORF">BCV71DRAFT_281727</name>
</gene>
<dbReference type="AlphaFoldDB" id="A0A1X0S6T6"/>
<evidence type="ECO:0000313" key="2">
    <source>
        <dbReference type="EMBL" id="ORE20012.1"/>
    </source>
</evidence>
<feature type="region of interest" description="Disordered" evidence="1">
    <location>
        <begin position="69"/>
        <end position="98"/>
    </location>
</feature>
<evidence type="ECO:0000256" key="1">
    <source>
        <dbReference type="SAM" id="MobiDB-lite"/>
    </source>
</evidence>
<name>A0A1X0S6T6_RHIZD</name>
<feature type="compositionally biased region" description="Basic residues" evidence="1">
    <location>
        <begin position="74"/>
        <end position="98"/>
    </location>
</feature>
<dbReference type="VEuPathDB" id="FungiDB:BCV72DRAFT_209362"/>
<protein>
    <submittedName>
        <fullName evidence="2">Uncharacterized protein</fullName>
    </submittedName>
</protein>
<feature type="non-terminal residue" evidence="2">
    <location>
        <position position="98"/>
    </location>
</feature>
<proteinExistence type="predicted"/>
<dbReference type="EMBL" id="KV921300">
    <property type="protein sequence ID" value="ORE20012.1"/>
    <property type="molecule type" value="Genomic_DNA"/>
</dbReference>
<evidence type="ECO:0000313" key="3">
    <source>
        <dbReference type="Proteomes" id="UP000242381"/>
    </source>
</evidence>
<reference evidence="2 3" key="1">
    <citation type="journal article" date="2016" name="Proc. Natl. Acad. Sci. U.S.A.">
        <title>Lipid metabolic changes in an early divergent fungus govern the establishment of a mutualistic symbiosis with endobacteria.</title>
        <authorList>
            <person name="Lastovetsky O.A."/>
            <person name="Gaspar M.L."/>
            <person name="Mondo S.J."/>
            <person name="LaButti K.M."/>
            <person name="Sandor L."/>
            <person name="Grigoriev I.V."/>
            <person name="Henry S.A."/>
            <person name="Pawlowska T.E."/>
        </authorList>
    </citation>
    <scope>NUCLEOTIDE SEQUENCE [LARGE SCALE GENOMIC DNA]</scope>
    <source>
        <strain evidence="2 3">ATCC 11559</strain>
    </source>
</reference>
<organism evidence="2 3">
    <name type="scientific">Rhizopus microsporus</name>
    <dbReference type="NCBI Taxonomy" id="58291"/>
    <lineage>
        <taxon>Eukaryota</taxon>
        <taxon>Fungi</taxon>
        <taxon>Fungi incertae sedis</taxon>
        <taxon>Mucoromycota</taxon>
        <taxon>Mucoromycotina</taxon>
        <taxon>Mucoromycetes</taxon>
        <taxon>Mucorales</taxon>
        <taxon>Mucorineae</taxon>
        <taxon>Rhizopodaceae</taxon>
        <taxon>Rhizopus</taxon>
    </lineage>
</organism>
<accession>A0A1X0S6T6</accession>